<protein>
    <submittedName>
        <fullName evidence="5">DEBR0S8_01662g1_1</fullName>
    </submittedName>
</protein>
<dbReference type="PANTHER" id="PTHR22765">
    <property type="entry name" value="RING FINGER AND PROTEASE ASSOCIATED DOMAIN-CONTAINING"/>
    <property type="match status" value="1"/>
</dbReference>
<evidence type="ECO:0000313" key="5">
    <source>
        <dbReference type="EMBL" id="VUG20435.1"/>
    </source>
</evidence>
<name>A0A7D9D0J7_DEKBR</name>
<reference evidence="5 6" key="1">
    <citation type="submission" date="2019-07" db="EMBL/GenBank/DDBJ databases">
        <authorList>
            <person name="Friedrich A."/>
            <person name="Schacherer J."/>
        </authorList>
    </citation>
    <scope>NUCLEOTIDE SEQUENCE [LARGE SCALE GENOMIC DNA]</scope>
</reference>
<feature type="compositionally biased region" description="Polar residues" evidence="2">
    <location>
        <begin position="1"/>
        <end position="25"/>
    </location>
</feature>
<sequence>MSSYQAEHNISGESTPQNENRQSNNERGRRHITLSDAIEQFISGRNGQYTFGDDSREDRDMRQQMVESLFSYVAPERSDNIDNNATTGSMSVNGSLFHNMMQSLLSSPNTMLVFGDGDYDGKKAGGVDTNFVDTLDRVAISELPTDARCPICTNEFRNDKYPLIVRLPCDSRHCFDLECISPWLKLNRTCPLCREDVTTVRKRKLEKLVKQAELSTPEEENTDDWMMYG</sequence>
<keyword evidence="6" id="KW-1185">Reference proteome</keyword>
<dbReference type="PROSITE" id="PS50089">
    <property type="entry name" value="ZF_RING_2"/>
    <property type="match status" value="1"/>
</dbReference>
<keyword evidence="1" id="KW-0862">Zinc</keyword>
<feature type="region of interest" description="Disordered" evidence="2">
    <location>
        <begin position="1"/>
        <end position="30"/>
    </location>
</feature>
<evidence type="ECO:0000313" key="6">
    <source>
        <dbReference type="Proteomes" id="UP000478008"/>
    </source>
</evidence>
<accession>A0A7D9D0J7</accession>
<dbReference type="InterPro" id="IPR013083">
    <property type="entry name" value="Znf_RING/FYVE/PHD"/>
</dbReference>
<dbReference type="InterPro" id="IPR001841">
    <property type="entry name" value="Znf_RING"/>
</dbReference>
<feature type="domain" description="RING-type" evidence="3">
    <location>
        <begin position="149"/>
        <end position="194"/>
    </location>
</feature>
<dbReference type="PANTHER" id="PTHR22765:SF416">
    <property type="entry name" value="E3 UBIQUITIN-PROTEIN LIGASE GODZILLA"/>
    <property type="match status" value="1"/>
</dbReference>
<evidence type="ECO:0000259" key="3">
    <source>
        <dbReference type="PROSITE" id="PS50089"/>
    </source>
</evidence>
<keyword evidence="1" id="KW-0479">Metal-binding</keyword>
<dbReference type="EMBL" id="JABCYN010000047">
    <property type="protein sequence ID" value="KAF6006705.1"/>
    <property type="molecule type" value="Genomic_DNA"/>
</dbReference>
<proteinExistence type="predicted"/>
<gene>
    <name evidence="5" type="ORF">DEBR0S8_01662G</name>
    <name evidence="4" type="ORF">HII12_004897</name>
</gene>
<evidence type="ECO:0000256" key="1">
    <source>
        <dbReference type="PROSITE-ProRule" id="PRU00175"/>
    </source>
</evidence>
<dbReference type="AlphaFoldDB" id="A0A7D9D0J7"/>
<dbReference type="GO" id="GO:0061630">
    <property type="term" value="F:ubiquitin protein ligase activity"/>
    <property type="evidence" value="ECO:0007669"/>
    <property type="project" value="TreeGrafter"/>
</dbReference>
<organism evidence="5 6">
    <name type="scientific">Dekkera bruxellensis</name>
    <name type="common">Brettanomyces custersii</name>
    <dbReference type="NCBI Taxonomy" id="5007"/>
    <lineage>
        <taxon>Eukaryota</taxon>
        <taxon>Fungi</taxon>
        <taxon>Dikarya</taxon>
        <taxon>Ascomycota</taxon>
        <taxon>Saccharomycotina</taxon>
        <taxon>Pichiomycetes</taxon>
        <taxon>Pichiales</taxon>
        <taxon>Pichiaceae</taxon>
        <taxon>Brettanomyces</taxon>
    </lineage>
</organism>
<dbReference type="Proteomes" id="UP000478008">
    <property type="component" value="Unassembled WGS sequence"/>
</dbReference>
<dbReference type="Pfam" id="PF13639">
    <property type="entry name" value="zf-RING_2"/>
    <property type="match status" value="1"/>
</dbReference>
<dbReference type="Proteomes" id="UP000568158">
    <property type="component" value="Unassembled WGS sequence"/>
</dbReference>
<evidence type="ECO:0000313" key="7">
    <source>
        <dbReference type="Proteomes" id="UP000568158"/>
    </source>
</evidence>
<keyword evidence="1" id="KW-0863">Zinc-finger</keyword>
<evidence type="ECO:0000256" key="2">
    <source>
        <dbReference type="SAM" id="MobiDB-lite"/>
    </source>
</evidence>
<reference evidence="4 7" key="2">
    <citation type="journal article" date="2020" name="Appl. Microbiol. Biotechnol.">
        <title>Targeted gene deletion in Brettanomyces bruxellensis with an expression-free CRISPR-Cas9 system.</title>
        <authorList>
            <person name="Varela C."/>
            <person name="Bartel C."/>
            <person name="Onetto C."/>
            <person name="Borneman A."/>
        </authorList>
    </citation>
    <scope>NUCLEOTIDE SEQUENCE [LARGE SCALE GENOMIC DNA]</scope>
    <source>
        <strain evidence="4 7">AWRI1613</strain>
    </source>
</reference>
<dbReference type="SUPFAM" id="SSF57850">
    <property type="entry name" value="RING/U-box"/>
    <property type="match status" value="1"/>
</dbReference>
<dbReference type="Gene3D" id="3.30.40.10">
    <property type="entry name" value="Zinc/RING finger domain, C3HC4 (zinc finger)"/>
    <property type="match status" value="1"/>
</dbReference>
<dbReference type="InterPro" id="IPR051826">
    <property type="entry name" value="E3_ubiquitin-ligase_domain"/>
</dbReference>
<dbReference type="EMBL" id="CABFWN010000008">
    <property type="protein sequence ID" value="VUG20435.1"/>
    <property type="molecule type" value="Genomic_DNA"/>
</dbReference>
<dbReference type="GO" id="GO:0005737">
    <property type="term" value="C:cytoplasm"/>
    <property type="evidence" value="ECO:0007669"/>
    <property type="project" value="TreeGrafter"/>
</dbReference>
<evidence type="ECO:0000313" key="4">
    <source>
        <dbReference type="EMBL" id="KAF6006705.1"/>
    </source>
</evidence>
<dbReference type="GO" id="GO:0006511">
    <property type="term" value="P:ubiquitin-dependent protein catabolic process"/>
    <property type="evidence" value="ECO:0007669"/>
    <property type="project" value="TreeGrafter"/>
</dbReference>
<dbReference type="GO" id="GO:0008270">
    <property type="term" value="F:zinc ion binding"/>
    <property type="evidence" value="ECO:0007669"/>
    <property type="project" value="UniProtKB-KW"/>
</dbReference>